<evidence type="ECO:0000256" key="7">
    <source>
        <dbReference type="ARBA" id="ARBA00023136"/>
    </source>
</evidence>
<evidence type="ECO:0000313" key="10">
    <source>
        <dbReference type="Proteomes" id="UP000594262"/>
    </source>
</evidence>
<evidence type="ECO:0000256" key="1">
    <source>
        <dbReference type="ARBA" id="ARBA00004389"/>
    </source>
</evidence>
<dbReference type="EnsemblMetazoa" id="CLYHEMT016997.1">
    <property type="protein sequence ID" value="CLYHEMP016997.1"/>
    <property type="gene ID" value="CLYHEMG016997"/>
</dbReference>
<protein>
    <recommendedName>
        <fullName evidence="3">UDP-N-acetylglucosamine transferase subunit ALG14</fullName>
    </recommendedName>
</protein>
<keyword evidence="7" id="KW-0472">Membrane</keyword>
<keyword evidence="10" id="KW-1185">Reference proteome</keyword>
<dbReference type="RefSeq" id="XP_066932820.1">
    <property type="nucleotide sequence ID" value="XM_067076719.1"/>
</dbReference>
<evidence type="ECO:0000313" key="9">
    <source>
        <dbReference type="EnsemblMetazoa" id="CLYHEMP016997.1"/>
    </source>
</evidence>
<reference evidence="9" key="1">
    <citation type="submission" date="2021-01" db="UniProtKB">
        <authorList>
            <consortium name="EnsemblMetazoa"/>
        </authorList>
    </citation>
    <scope>IDENTIFICATION</scope>
</reference>
<dbReference type="GO" id="GO:0043541">
    <property type="term" value="C:UDP-N-acetylglucosamine transferase complex"/>
    <property type="evidence" value="ECO:0007669"/>
    <property type="project" value="TreeGrafter"/>
</dbReference>
<keyword evidence="8" id="KW-0732">Signal</keyword>
<evidence type="ECO:0000256" key="6">
    <source>
        <dbReference type="ARBA" id="ARBA00022989"/>
    </source>
</evidence>
<dbReference type="Gene3D" id="3.40.50.2000">
    <property type="entry name" value="Glycogen Phosphorylase B"/>
    <property type="match status" value="1"/>
</dbReference>
<name>A0A7M5X2V7_9CNID</name>
<dbReference type="GO" id="GO:0006488">
    <property type="term" value="P:dolichol-linked oligosaccharide biosynthetic process"/>
    <property type="evidence" value="ECO:0007669"/>
    <property type="project" value="InterPro"/>
</dbReference>
<dbReference type="PANTHER" id="PTHR12154">
    <property type="entry name" value="GLYCOSYL TRANSFERASE-RELATED"/>
    <property type="match status" value="1"/>
</dbReference>
<dbReference type="AlphaFoldDB" id="A0A7M5X2V7"/>
<dbReference type="Pfam" id="PF08660">
    <property type="entry name" value="Alg14"/>
    <property type="match status" value="1"/>
</dbReference>
<evidence type="ECO:0000256" key="3">
    <source>
        <dbReference type="ARBA" id="ARBA00017467"/>
    </source>
</evidence>
<keyword evidence="6" id="KW-1133">Transmembrane helix</keyword>
<keyword evidence="5" id="KW-0256">Endoplasmic reticulum</keyword>
<sequence>MVLLIFLALLLLMRALYLVFGKKSSKNKDFVKCKTMAIFGSGGHTSEMMTLLQSLNDTYSPRVYVYAHTDHGSLKKIKTMELNRTTNYEVELESIPRSREVKQSWLTTVFTTLNASFHAFYIVWKHKPDLLLCNGPGTCIPLCGAVFVFKVIFFMNTKMLFVESICRVKSLSLTGQILYFMADTMLVQWKELQERYPRTQYIGTLM</sequence>
<feature type="signal peptide" evidence="8">
    <location>
        <begin position="1"/>
        <end position="21"/>
    </location>
</feature>
<evidence type="ECO:0000256" key="4">
    <source>
        <dbReference type="ARBA" id="ARBA00022692"/>
    </source>
</evidence>
<accession>A0A7M5X2V7</accession>
<comment type="similarity">
    <text evidence="2">Belongs to the ALG14 family.</text>
</comment>
<dbReference type="OrthoDB" id="17098at2759"/>
<dbReference type="GO" id="GO:0004577">
    <property type="term" value="F:N-acetylglucosaminyldiphosphodolichol N-acetylglucosaminyltransferase activity"/>
    <property type="evidence" value="ECO:0007669"/>
    <property type="project" value="TreeGrafter"/>
</dbReference>
<dbReference type="PANTHER" id="PTHR12154:SF4">
    <property type="entry name" value="UDP-N-ACETYLGLUCOSAMINE TRANSFERASE SUBUNIT ALG14 HOMOLOG"/>
    <property type="match status" value="1"/>
</dbReference>
<organism evidence="9 10">
    <name type="scientific">Clytia hemisphaerica</name>
    <dbReference type="NCBI Taxonomy" id="252671"/>
    <lineage>
        <taxon>Eukaryota</taxon>
        <taxon>Metazoa</taxon>
        <taxon>Cnidaria</taxon>
        <taxon>Hydrozoa</taxon>
        <taxon>Hydroidolina</taxon>
        <taxon>Leptothecata</taxon>
        <taxon>Obeliida</taxon>
        <taxon>Clytiidae</taxon>
        <taxon>Clytia</taxon>
    </lineage>
</organism>
<dbReference type="Proteomes" id="UP000594262">
    <property type="component" value="Unplaced"/>
</dbReference>
<dbReference type="InterPro" id="IPR013969">
    <property type="entry name" value="Oligosacch_biosynth_Alg14"/>
</dbReference>
<evidence type="ECO:0000256" key="5">
    <source>
        <dbReference type="ARBA" id="ARBA00022824"/>
    </source>
</evidence>
<keyword evidence="4" id="KW-0812">Transmembrane</keyword>
<evidence type="ECO:0000256" key="2">
    <source>
        <dbReference type="ARBA" id="ARBA00009731"/>
    </source>
</evidence>
<comment type="subcellular location">
    <subcellularLocation>
        <location evidence="1">Endoplasmic reticulum membrane</location>
        <topology evidence="1">Single-pass membrane protein</topology>
    </subcellularLocation>
</comment>
<dbReference type="GeneID" id="136820532"/>
<evidence type="ECO:0000256" key="8">
    <source>
        <dbReference type="SAM" id="SignalP"/>
    </source>
</evidence>
<proteinExistence type="inferred from homology"/>
<feature type="chain" id="PRO_5029512422" description="UDP-N-acetylglucosamine transferase subunit ALG14" evidence="8">
    <location>
        <begin position="22"/>
        <end position="206"/>
    </location>
</feature>